<proteinExistence type="predicted"/>
<sequence length="330" mass="37165">MAYTDPMPTPDYPLLRENIWQITPEEPLAYVETPDGCFEVETGQALAFLRVRPHCTPHNNVARIAERSGTHPEQVSAMLAALDSIGAIGPRRGDVIERLTRAVELWGAELARDFIANALLDEAMPRTVLLGWLLETYHYVRDFPEAIAEAAARAPEGPLRQLLLRYVAEERGHERFVLETLENLGLSRAEVEASHPLISTRMIGFLMRDLFAAAPVAVLLMAAMVEAQAIPDERTLEFQHEIERHFDLAPGALGPYFKHQEIDARLGHHRLFADNLACFDIEDEAVLDLVVDRLHDLKHGFDLQGLEIRHYYGGQDGAYLPRQPMPMRAI</sequence>
<evidence type="ECO:0008006" key="3">
    <source>
        <dbReference type="Google" id="ProtNLM"/>
    </source>
</evidence>
<keyword evidence="2" id="KW-1185">Reference proteome</keyword>
<protein>
    <recommendedName>
        <fullName evidence="3">Thiaminase-2/PQQC domain-containing protein</fullName>
    </recommendedName>
</protein>
<dbReference type="Proteomes" id="UP000557392">
    <property type="component" value="Unassembled WGS sequence"/>
</dbReference>
<name>A0A7W6JXV2_9SPHN</name>
<reference evidence="1 2" key="1">
    <citation type="submission" date="2020-08" db="EMBL/GenBank/DDBJ databases">
        <title>Genomic Encyclopedia of Type Strains, Phase IV (KMG-IV): sequencing the most valuable type-strain genomes for metagenomic binning, comparative biology and taxonomic classification.</title>
        <authorList>
            <person name="Goeker M."/>
        </authorList>
    </citation>
    <scope>NUCLEOTIDE SEQUENCE [LARGE SCALE GENOMIC DNA]</scope>
    <source>
        <strain evidence="1 2">DSM 101806</strain>
    </source>
</reference>
<dbReference type="AlphaFoldDB" id="A0A7W6JXV2"/>
<comment type="caution">
    <text evidence="1">The sequence shown here is derived from an EMBL/GenBank/DDBJ whole genome shotgun (WGS) entry which is preliminary data.</text>
</comment>
<dbReference type="SUPFAM" id="SSF48613">
    <property type="entry name" value="Heme oxygenase-like"/>
    <property type="match status" value="1"/>
</dbReference>
<evidence type="ECO:0000313" key="1">
    <source>
        <dbReference type="EMBL" id="MBB4100430.1"/>
    </source>
</evidence>
<organism evidence="1 2">
    <name type="scientific">Sphingomonas kyeonggiensis</name>
    <dbReference type="NCBI Taxonomy" id="1268553"/>
    <lineage>
        <taxon>Bacteria</taxon>
        <taxon>Pseudomonadati</taxon>
        <taxon>Pseudomonadota</taxon>
        <taxon>Alphaproteobacteria</taxon>
        <taxon>Sphingomonadales</taxon>
        <taxon>Sphingomonadaceae</taxon>
        <taxon>Sphingomonas</taxon>
    </lineage>
</organism>
<dbReference type="InterPro" id="IPR016084">
    <property type="entry name" value="Haem_Oase-like_multi-hlx"/>
</dbReference>
<dbReference type="EMBL" id="JACIEH010000003">
    <property type="protein sequence ID" value="MBB4100430.1"/>
    <property type="molecule type" value="Genomic_DNA"/>
</dbReference>
<evidence type="ECO:0000313" key="2">
    <source>
        <dbReference type="Proteomes" id="UP000557392"/>
    </source>
</evidence>
<dbReference type="RefSeq" id="WP_183999725.1">
    <property type="nucleotide sequence ID" value="NZ_JACIEH010000003.1"/>
</dbReference>
<dbReference type="Gene3D" id="1.20.910.10">
    <property type="entry name" value="Heme oxygenase-like"/>
    <property type="match status" value="1"/>
</dbReference>
<accession>A0A7W6JXV2</accession>
<gene>
    <name evidence="1" type="ORF">GGR46_004002</name>
</gene>
<dbReference type="Pfam" id="PF14518">
    <property type="entry name" value="Haem_oxygenas_2"/>
    <property type="match status" value="1"/>
</dbReference>